<keyword evidence="1" id="KW-0472">Membrane</keyword>
<keyword evidence="1" id="KW-0812">Transmembrane</keyword>
<feature type="non-terminal residue" evidence="2">
    <location>
        <position position="88"/>
    </location>
</feature>
<protein>
    <submittedName>
        <fullName evidence="2">Uncharacterized protein</fullName>
    </submittedName>
</protein>
<sequence length="88" mass="9479">SSTTRKRVPLHRPRSGLKFLIIMIGTPSLSISLCGGIPLITSCSKKSPLLSSSTAPTDKYSWAVVGSRSETAALIRCTMAFVVVRMVR</sequence>
<name>G4YY75_PHYSP</name>
<proteinExistence type="predicted"/>
<accession>G4YY75</accession>
<dbReference type="GeneID" id="20651111"/>
<organism evidence="2 3">
    <name type="scientific">Phytophthora sojae (strain P6497)</name>
    <name type="common">Soybean stem and root rot agent</name>
    <name type="synonym">Phytophthora megasperma f. sp. glycines</name>
    <dbReference type="NCBI Taxonomy" id="1094619"/>
    <lineage>
        <taxon>Eukaryota</taxon>
        <taxon>Sar</taxon>
        <taxon>Stramenopiles</taxon>
        <taxon>Oomycota</taxon>
        <taxon>Peronosporomycetes</taxon>
        <taxon>Peronosporales</taxon>
        <taxon>Peronosporaceae</taxon>
        <taxon>Phytophthora</taxon>
    </lineage>
</organism>
<evidence type="ECO:0000256" key="1">
    <source>
        <dbReference type="SAM" id="Phobius"/>
    </source>
</evidence>
<gene>
    <name evidence="2" type="ORF">PHYSODRAFT_391216</name>
</gene>
<dbReference type="AlphaFoldDB" id="G4YY75"/>
<reference evidence="2 3" key="1">
    <citation type="journal article" date="2006" name="Science">
        <title>Phytophthora genome sequences uncover evolutionary origins and mechanisms of pathogenesis.</title>
        <authorList>
            <person name="Tyler B.M."/>
            <person name="Tripathy S."/>
            <person name="Zhang X."/>
            <person name="Dehal P."/>
            <person name="Jiang R.H."/>
            <person name="Aerts A."/>
            <person name="Arredondo F.D."/>
            <person name="Baxter L."/>
            <person name="Bensasson D."/>
            <person name="Beynon J.L."/>
            <person name="Chapman J."/>
            <person name="Damasceno C.M."/>
            <person name="Dorrance A.E."/>
            <person name="Dou D."/>
            <person name="Dickerman A.W."/>
            <person name="Dubchak I.L."/>
            <person name="Garbelotto M."/>
            <person name="Gijzen M."/>
            <person name="Gordon S.G."/>
            <person name="Govers F."/>
            <person name="Grunwald N.J."/>
            <person name="Huang W."/>
            <person name="Ivors K.L."/>
            <person name="Jones R.W."/>
            <person name="Kamoun S."/>
            <person name="Krampis K."/>
            <person name="Lamour K.H."/>
            <person name="Lee M.K."/>
            <person name="McDonald W.H."/>
            <person name="Medina M."/>
            <person name="Meijer H.J."/>
            <person name="Nordberg E.K."/>
            <person name="Maclean D.J."/>
            <person name="Ospina-Giraldo M.D."/>
            <person name="Morris P.F."/>
            <person name="Phuntumart V."/>
            <person name="Putnam N.H."/>
            <person name="Rash S."/>
            <person name="Rose J.K."/>
            <person name="Sakihama Y."/>
            <person name="Salamov A.A."/>
            <person name="Savidor A."/>
            <person name="Scheuring C.F."/>
            <person name="Smith B.M."/>
            <person name="Sobral B.W."/>
            <person name="Terry A."/>
            <person name="Torto-Alalibo T.A."/>
            <person name="Win J."/>
            <person name="Xu Z."/>
            <person name="Zhang H."/>
            <person name="Grigoriev I.V."/>
            <person name="Rokhsar D.S."/>
            <person name="Boore J.L."/>
        </authorList>
    </citation>
    <scope>NUCLEOTIDE SEQUENCE [LARGE SCALE GENOMIC DNA]</scope>
    <source>
        <strain evidence="2 3">P6497</strain>
    </source>
</reference>
<dbReference type="Proteomes" id="UP000002640">
    <property type="component" value="Unassembled WGS sequence"/>
</dbReference>
<dbReference type="InParanoid" id="G4YY75"/>
<dbReference type="OMA" id="ALIRCTM"/>
<feature type="transmembrane region" description="Helical" evidence="1">
    <location>
        <begin position="20"/>
        <end position="40"/>
    </location>
</feature>
<evidence type="ECO:0000313" key="3">
    <source>
        <dbReference type="Proteomes" id="UP000002640"/>
    </source>
</evidence>
<dbReference type="RefSeq" id="XP_009518514.1">
    <property type="nucleotide sequence ID" value="XM_009520219.1"/>
</dbReference>
<dbReference type="KEGG" id="psoj:PHYSODRAFT_391216"/>
<evidence type="ECO:0000313" key="2">
    <source>
        <dbReference type="EMBL" id="EGZ23226.1"/>
    </source>
</evidence>
<feature type="non-terminal residue" evidence="2">
    <location>
        <position position="1"/>
    </location>
</feature>
<keyword evidence="1" id="KW-1133">Transmembrane helix</keyword>
<keyword evidence="3" id="KW-1185">Reference proteome</keyword>
<dbReference type="EMBL" id="JH159152">
    <property type="protein sequence ID" value="EGZ23226.1"/>
    <property type="molecule type" value="Genomic_DNA"/>
</dbReference>